<feature type="region of interest" description="Disordered" evidence="1">
    <location>
        <begin position="113"/>
        <end position="144"/>
    </location>
</feature>
<dbReference type="Proteomes" id="UP000070700">
    <property type="component" value="Unassembled WGS sequence"/>
</dbReference>
<dbReference type="KEGG" id="psco:LY89DRAFT_687886"/>
<sequence>MAQQGGTYRKPSRFTFETHFGAPRNDQKTDPVSEESESLVPKAETNIIPQPNSPSQARDPEDWELVANPDTEKDEHECVGGFSSSFDLKVGWGTRKVTLLSWYIKVGEPACRNAQRRKLERERQKEGKKESREAMNTPDHKELL</sequence>
<dbReference type="GeneID" id="28825325"/>
<reference evidence="2 3" key="1">
    <citation type="submission" date="2015-10" db="EMBL/GenBank/DDBJ databases">
        <title>Full genome of DAOMC 229536 Phialocephala scopiformis, a fungal endophyte of spruce producing the potent anti-insectan compound rugulosin.</title>
        <authorList>
            <consortium name="DOE Joint Genome Institute"/>
            <person name="Walker A.K."/>
            <person name="Frasz S.L."/>
            <person name="Seifert K.A."/>
            <person name="Miller J.D."/>
            <person name="Mondo S.J."/>
            <person name="Labutti K."/>
            <person name="Lipzen A."/>
            <person name="Dockter R."/>
            <person name="Kennedy M."/>
            <person name="Grigoriev I.V."/>
            <person name="Spatafora J.W."/>
        </authorList>
    </citation>
    <scope>NUCLEOTIDE SEQUENCE [LARGE SCALE GENOMIC DNA]</scope>
    <source>
        <strain evidence="2 3">CBS 120377</strain>
    </source>
</reference>
<dbReference type="OrthoDB" id="4778343at2759"/>
<name>A0A194WYE5_MOLSC</name>
<gene>
    <name evidence="2" type="ORF">LY89DRAFT_687886</name>
</gene>
<evidence type="ECO:0000313" key="3">
    <source>
        <dbReference type="Proteomes" id="UP000070700"/>
    </source>
</evidence>
<dbReference type="AlphaFoldDB" id="A0A194WYE5"/>
<feature type="region of interest" description="Disordered" evidence="1">
    <location>
        <begin position="1"/>
        <end position="63"/>
    </location>
</feature>
<dbReference type="InParanoid" id="A0A194WYE5"/>
<accession>A0A194WYE5</accession>
<feature type="compositionally biased region" description="Polar residues" evidence="1">
    <location>
        <begin position="47"/>
        <end position="56"/>
    </location>
</feature>
<feature type="compositionally biased region" description="Basic and acidic residues" evidence="1">
    <location>
        <begin position="117"/>
        <end position="144"/>
    </location>
</feature>
<dbReference type="EMBL" id="KQ947423">
    <property type="protein sequence ID" value="KUJ12988.1"/>
    <property type="molecule type" value="Genomic_DNA"/>
</dbReference>
<dbReference type="RefSeq" id="XP_018067343.1">
    <property type="nucleotide sequence ID" value="XM_018215599.1"/>
</dbReference>
<proteinExistence type="predicted"/>
<evidence type="ECO:0000256" key="1">
    <source>
        <dbReference type="SAM" id="MobiDB-lite"/>
    </source>
</evidence>
<organism evidence="2 3">
    <name type="scientific">Mollisia scopiformis</name>
    <name type="common">Conifer needle endophyte fungus</name>
    <name type="synonym">Phialocephala scopiformis</name>
    <dbReference type="NCBI Taxonomy" id="149040"/>
    <lineage>
        <taxon>Eukaryota</taxon>
        <taxon>Fungi</taxon>
        <taxon>Dikarya</taxon>
        <taxon>Ascomycota</taxon>
        <taxon>Pezizomycotina</taxon>
        <taxon>Leotiomycetes</taxon>
        <taxon>Helotiales</taxon>
        <taxon>Mollisiaceae</taxon>
        <taxon>Mollisia</taxon>
    </lineage>
</organism>
<protein>
    <submittedName>
        <fullName evidence="2">Uncharacterized protein</fullName>
    </submittedName>
</protein>
<keyword evidence="3" id="KW-1185">Reference proteome</keyword>
<evidence type="ECO:0000313" key="2">
    <source>
        <dbReference type="EMBL" id="KUJ12988.1"/>
    </source>
</evidence>